<evidence type="ECO:0000313" key="3">
    <source>
        <dbReference type="Proteomes" id="UP000184172"/>
    </source>
</evidence>
<keyword evidence="1" id="KW-1133">Transmembrane helix</keyword>
<feature type="transmembrane region" description="Helical" evidence="1">
    <location>
        <begin position="66"/>
        <end position="84"/>
    </location>
</feature>
<dbReference type="EMBL" id="FQYV01000001">
    <property type="protein sequence ID" value="SHI32858.1"/>
    <property type="molecule type" value="Genomic_DNA"/>
</dbReference>
<dbReference type="Proteomes" id="UP000184172">
    <property type="component" value="Unassembled WGS sequence"/>
</dbReference>
<accession>A0A1M6A8R5</accession>
<name>A0A1M6A8R5_9FLAO</name>
<keyword evidence="3" id="KW-1185">Reference proteome</keyword>
<feature type="transmembrane region" description="Helical" evidence="1">
    <location>
        <begin position="104"/>
        <end position="123"/>
    </location>
</feature>
<dbReference type="RefSeq" id="WP_073213832.1">
    <property type="nucleotide sequence ID" value="NZ_FNNS01000002.1"/>
</dbReference>
<protein>
    <submittedName>
        <fullName evidence="2">Uncharacterized protein</fullName>
    </submittedName>
</protein>
<dbReference type="AlphaFoldDB" id="A0A1M6A8R5"/>
<reference evidence="3" key="1">
    <citation type="submission" date="2016-11" db="EMBL/GenBank/DDBJ databases">
        <authorList>
            <person name="Varghese N."/>
            <person name="Submissions S."/>
        </authorList>
    </citation>
    <scope>NUCLEOTIDE SEQUENCE [LARGE SCALE GENOMIC DNA]</scope>
    <source>
        <strain evidence="3">DSM 26349</strain>
    </source>
</reference>
<sequence>MIIYCLIYPILTVTLFMVWVFQSTLPGGDIGMAPFLVGLVLLIVFGVEIILVLIFRKRLSSMSSRVLSLVFAFLLYESTVWVLGGEIVIFNTFKKPFLEDSNMAFSFSSVFALLIIFVGIFINHKISGSKALKNERV</sequence>
<feature type="transmembrane region" description="Helical" evidence="1">
    <location>
        <begin position="7"/>
        <end position="25"/>
    </location>
</feature>
<dbReference type="OrthoDB" id="1454581at2"/>
<gene>
    <name evidence="2" type="ORF">SAMN04487908_101111</name>
</gene>
<evidence type="ECO:0000313" key="2">
    <source>
        <dbReference type="EMBL" id="SHI32858.1"/>
    </source>
</evidence>
<keyword evidence="1" id="KW-0472">Membrane</keyword>
<proteinExistence type="predicted"/>
<organism evidence="2 3">
    <name type="scientific">Aequorivita viscosa</name>
    <dbReference type="NCBI Taxonomy" id="797419"/>
    <lineage>
        <taxon>Bacteria</taxon>
        <taxon>Pseudomonadati</taxon>
        <taxon>Bacteroidota</taxon>
        <taxon>Flavobacteriia</taxon>
        <taxon>Flavobacteriales</taxon>
        <taxon>Flavobacteriaceae</taxon>
        <taxon>Aequorivita</taxon>
    </lineage>
</organism>
<keyword evidence="1" id="KW-0812">Transmembrane</keyword>
<evidence type="ECO:0000256" key="1">
    <source>
        <dbReference type="SAM" id="Phobius"/>
    </source>
</evidence>
<feature type="transmembrane region" description="Helical" evidence="1">
    <location>
        <begin position="31"/>
        <end position="54"/>
    </location>
</feature>